<evidence type="ECO:0000313" key="1">
    <source>
        <dbReference type="EMBL" id="GJS78584.1"/>
    </source>
</evidence>
<dbReference type="Proteomes" id="UP001151760">
    <property type="component" value="Unassembled WGS sequence"/>
</dbReference>
<evidence type="ECO:0000313" key="2">
    <source>
        <dbReference type="Proteomes" id="UP001151760"/>
    </source>
</evidence>
<dbReference type="EMBL" id="BQNB010010535">
    <property type="protein sequence ID" value="GJS78584.1"/>
    <property type="molecule type" value="Genomic_DNA"/>
</dbReference>
<name>A0ABQ4YL80_9ASTR</name>
<keyword evidence="2" id="KW-1185">Reference proteome</keyword>
<sequence length="386" mass="43923">MFAFCRFIKVFDQKGLVDSLSNIWIKKLRLHANMARFDRKLAVKPSHVGATVHNSRNINLRLVGNSVKVSSYANATKASVGGRASSGLSLALIECYKDFRAIGVLSWFSLLKPWHDDFVVKDRLIWLELEGVPLLAWNNDTFKKIGSRWGEEVSYAMGLESYAADDKFFRLVMGIMSKKNRWIEYHSKQHDSKDADDNGINTVDTDPFELADLIARKCNKEFSAVRKPEVQEEATKASVLRDSVTTETCWYLNARTIGSDDQVKVDQNIATREELIDRATSMKIVGDIDRKEASDLAQKAKIKWAIEGDENTSFFRGTLKKKRRQNAIKGVLKNGIWIEDPGEVKAEFYDHFRSRFSCTSGDRPCIGDVPLNRLSCQQRDFLESDF</sequence>
<gene>
    <name evidence="1" type="ORF">Tco_0728465</name>
</gene>
<organism evidence="1 2">
    <name type="scientific">Tanacetum coccineum</name>
    <dbReference type="NCBI Taxonomy" id="301880"/>
    <lineage>
        <taxon>Eukaryota</taxon>
        <taxon>Viridiplantae</taxon>
        <taxon>Streptophyta</taxon>
        <taxon>Embryophyta</taxon>
        <taxon>Tracheophyta</taxon>
        <taxon>Spermatophyta</taxon>
        <taxon>Magnoliopsida</taxon>
        <taxon>eudicotyledons</taxon>
        <taxon>Gunneridae</taxon>
        <taxon>Pentapetalae</taxon>
        <taxon>asterids</taxon>
        <taxon>campanulids</taxon>
        <taxon>Asterales</taxon>
        <taxon>Asteraceae</taxon>
        <taxon>Asteroideae</taxon>
        <taxon>Anthemideae</taxon>
        <taxon>Anthemidinae</taxon>
        <taxon>Tanacetum</taxon>
    </lineage>
</organism>
<evidence type="ECO:0008006" key="3">
    <source>
        <dbReference type="Google" id="ProtNLM"/>
    </source>
</evidence>
<proteinExistence type="predicted"/>
<reference evidence="1" key="1">
    <citation type="journal article" date="2022" name="Int. J. Mol. Sci.">
        <title>Draft Genome of Tanacetum Coccineum: Genomic Comparison of Closely Related Tanacetum-Family Plants.</title>
        <authorList>
            <person name="Yamashiro T."/>
            <person name="Shiraishi A."/>
            <person name="Nakayama K."/>
            <person name="Satake H."/>
        </authorList>
    </citation>
    <scope>NUCLEOTIDE SEQUENCE</scope>
</reference>
<comment type="caution">
    <text evidence="1">The sequence shown here is derived from an EMBL/GenBank/DDBJ whole genome shotgun (WGS) entry which is preliminary data.</text>
</comment>
<reference evidence="1" key="2">
    <citation type="submission" date="2022-01" db="EMBL/GenBank/DDBJ databases">
        <authorList>
            <person name="Yamashiro T."/>
            <person name="Shiraishi A."/>
            <person name="Satake H."/>
            <person name="Nakayama K."/>
        </authorList>
    </citation>
    <scope>NUCLEOTIDE SEQUENCE</scope>
</reference>
<accession>A0ABQ4YL80</accession>
<protein>
    <recommendedName>
        <fullName evidence="3">DUF4283 domain-containing protein</fullName>
    </recommendedName>
</protein>